<dbReference type="PANTHER" id="PTHR48010">
    <property type="entry name" value="OS05G0588300 PROTEIN"/>
    <property type="match status" value="1"/>
</dbReference>
<dbReference type="Proteomes" id="UP000008141">
    <property type="component" value="Unassembled WGS sequence"/>
</dbReference>
<gene>
    <name evidence="2" type="ORF">CHLNCDRAFT_141533</name>
</gene>
<dbReference type="Gene3D" id="3.80.10.10">
    <property type="entry name" value="Ribonuclease Inhibitor"/>
    <property type="match status" value="1"/>
</dbReference>
<dbReference type="STRING" id="554065.E1ZT22"/>
<dbReference type="GeneID" id="17350463"/>
<dbReference type="GO" id="GO:0005930">
    <property type="term" value="C:axoneme"/>
    <property type="evidence" value="ECO:0007669"/>
    <property type="project" value="UniProtKB-SubCell"/>
</dbReference>
<accession>E1ZT22</accession>
<comment type="subcellular location">
    <subcellularLocation>
        <location evidence="1">Cytoplasm</location>
        <location evidence="1">Cytoskeleton</location>
        <location evidence="1">Cilium axoneme</location>
    </subcellularLocation>
</comment>
<evidence type="ECO:0008006" key="4">
    <source>
        <dbReference type="Google" id="ProtNLM"/>
    </source>
</evidence>
<dbReference type="InterPro" id="IPR032675">
    <property type="entry name" value="LRR_dom_sf"/>
</dbReference>
<evidence type="ECO:0000313" key="2">
    <source>
        <dbReference type="EMBL" id="EFN51004.1"/>
    </source>
</evidence>
<proteinExistence type="predicted"/>
<sequence length="191" mass="20376">MSSEDAQFEDGALATAAADRLLAQRDGVANWPAYSVSNGINGWVKPVPECSWTGITCDPFNGTVVNFKWGCWVNEQVAGALQLDGLCGTRAQGTLAAALGGIKTMQTLDFTNQSFSGRYLQWNNLSGPLPLLWGNPNGFPALTGMELSHNRLNGTVPPIWASGLQSLETLYLFSNQLTGDHASPSSQPTSN</sequence>
<dbReference type="AlphaFoldDB" id="E1ZT22"/>
<keyword evidence="3" id="KW-1185">Reference proteome</keyword>
<dbReference type="PANTHER" id="PTHR48010:SF58">
    <property type="entry name" value="RECEPTOR PROTEIN KINASE-LIKE PROTEIN ZAR1"/>
    <property type="match status" value="1"/>
</dbReference>
<dbReference type="RefSeq" id="XP_005843106.1">
    <property type="nucleotide sequence ID" value="XM_005843044.1"/>
</dbReference>
<dbReference type="OrthoDB" id="512971at2759"/>
<evidence type="ECO:0000256" key="1">
    <source>
        <dbReference type="ARBA" id="ARBA00004430"/>
    </source>
</evidence>
<evidence type="ECO:0000313" key="3">
    <source>
        <dbReference type="Proteomes" id="UP000008141"/>
    </source>
</evidence>
<name>E1ZT22_CHLVA</name>
<dbReference type="SUPFAM" id="SSF52058">
    <property type="entry name" value="L domain-like"/>
    <property type="match status" value="1"/>
</dbReference>
<dbReference type="KEGG" id="cvr:CHLNCDRAFT_141533"/>
<reference evidence="2 3" key="1">
    <citation type="journal article" date="2010" name="Plant Cell">
        <title>The Chlorella variabilis NC64A genome reveals adaptation to photosymbiosis, coevolution with viruses, and cryptic sex.</title>
        <authorList>
            <person name="Blanc G."/>
            <person name="Duncan G."/>
            <person name="Agarkova I."/>
            <person name="Borodovsky M."/>
            <person name="Gurnon J."/>
            <person name="Kuo A."/>
            <person name="Lindquist E."/>
            <person name="Lucas S."/>
            <person name="Pangilinan J."/>
            <person name="Polle J."/>
            <person name="Salamov A."/>
            <person name="Terry A."/>
            <person name="Yamada T."/>
            <person name="Dunigan D.D."/>
            <person name="Grigoriev I.V."/>
            <person name="Claverie J.M."/>
            <person name="Van Etten J.L."/>
        </authorList>
    </citation>
    <scope>NUCLEOTIDE SEQUENCE [LARGE SCALE GENOMIC DNA]</scope>
    <source>
        <strain evidence="2 3">NC64A</strain>
    </source>
</reference>
<dbReference type="InterPro" id="IPR050994">
    <property type="entry name" value="At_inactive_RLKs"/>
</dbReference>
<dbReference type="EMBL" id="GL433869">
    <property type="protein sequence ID" value="EFN51004.1"/>
    <property type="molecule type" value="Genomic_DNA"/>
</dbReference>
<protein>
    <recommendedName>
        <fullName evidence="4">Leucine-rich repeat-containing N-terminal plant-type domain-containing protein</fullName>
    </recommendedName>
</protein>
<organism evidence="3">
    <name type="scientific">Chlorella variabilis</name>
    <name type="common">Green alga</name>
    <dbReference type="NCBI Taxonomy" id="554065"/>
    <lineage>
        <taxon>Eukaryota</taxon>
        <taxon>Viridiplantae</taxon>
        <taxon>Chlorophyta</taxon>
        <taxon>core chlorophytes</taxon>
        <taxon>Trebouxiophyceae</taxon>
        <taxon>Chlorellales</taxon>
        <taxon>Chlorellaceae</taxon>
        <taxon>Chlorella clade</taxon>
        <taxon>Chlorella</taxon>
    </lineage>
</organism>
<dbReference type="InParanoid" id="E1ZT22"/>